<evidence type="ECO:0000256" key="7">
    <source>
        <dbReference type="ARBA" id="ARBA00023033"/>
    </source>
</evidence>
<dbReference type="GeneID" id="43602895"/>
<accession>A0A370TA95</accession>
<organism evidence="8 9">
    <name type="scientific">Venustampulla echinocandica</name>
    <dbReference type="NCBI Taxonomy" id="2656787"/>
    <lineage>
        <taxon>Eukaryota</taxon>
        <taxon>Fungi</taxon>
        <taxon>Dikarya</taxon>
        <taxon>Ascomycota</taxon>
        <taxon>Pezizomycotina</taxon>
        <taxon>Leotiomycetes</taxon>
        <taxon>Helotiales</taxon>
        <taxon>Pleuroascaceae</taxon>
        <taxon>Venustampulla</taxon>
    </lineage>
</organism>
<dbReference type="Gene3D" id="3.50.50.60">
    <property type="entry name" value="FAD/NAD(P)-binding domain"/>
    <property type="match status" value="2"/>
</dbReference>
<keyword evidence="5" id="KW-0521">NADP</keyword>
<name>A0A370TA95_9HELO</name>
<evidence type="ECO:0000313" key="8">
    <source>
        <dbReference type="EMBL" id="RDL30701.1"/>
    </source>
</evidence>
<dbReference type="GO" id="GO:0050661">
    <property type="term" value="F:NADP binding"/>
    <property type="evidence" value="ECO:0007669"/>
    <property type="project" value="InterPro"/>
</dbReference>
<dbReference type="AlphaFoldDB" id="A0A370TA95"/>
<dbReference type="GO" id="GO:0004499">
    <property type="term" value="F:N,N-dimethylaniline monooxygenase activity"/>
    <property type="evidence" value="ECO:0007669"/>
    <property type="project" value="InterPro"/>
</dbReference>
<dbReference type="Proteomes" id="UP000254866">
    <property type="component" value="Unassembled WGS sequence"/>
</dbReference>
<dbReference type="InterPro" id="IPR050775">
    <property type="entry name" value="FAD-binding_Monooxygenases"/>
</dbReference>
<keyword evidence="4" id="KW-0274">FAD</keyword>
<comment type="cofactor">
    <cofactor evidence="1">
        <name>FAD</name>
        <dbReference type="ChEBI" id="CHEBI:57692"/>
    </cofactor>
</comment>
<protein>
    <recommendedName>
        <fullName evidence="10">FAD protein</fullName>
    </recommendedName>
</protein>
<sequence length="571" mass="64302">MAPSADISNGNAPKRSLDALIVGAGFGGLYQLHYLRKLGYNVKVVDNAGGLGGIWWWNCYPGARVDSDVPMYEYSIENLHKDWTWSERFPSWPELREYFNYVDKKLDLSKDIELRKTVTSAEFDVDSSRWNVKLSTGEAIDCKFLVLCTGFAAKHYVPPFQGLDKFKGVMHHTAKFPQDGLDFKGKKVAVIGTGASGVQTIQEVGHEVADLTVFQRTPNLCLPMNQTKLDPKEEDRLKENGTYDKHFKYRRETFAGFHFDFNEKVGADDTPEQQKAFYETLWGGGGFRFWLATYKDLLFDKKTNDTAYEFWSEKTRARVNDPRKRDIVAPTLENQPHTFGTKRPCLEQRYYEVYNQDNVDIINIKENPIDTFTEKGIRTADGKEREFDIIILATGFDSVTGGLVQIDIKGADGVSLADKWSKGTWTFLGMSTANFPNMFFLYGPQGPTAFANGPTIVELQGDWIIDAIEYTTKNNKKTIDPTAQSEAGWQVPTSFCGVTKHVAELSDITLFPGTDSWYMGANIPGKPREALNYSGGIPRYVRESQEVADKGYAGFTFDAPYAQMKEAAVQA</sequence>
<dbReference type="Pfam" id="PF00743">
    <property type="entry name" value="FMO-like"/>
    <property type="match status" value="1"/>
</dbReference>
<dbReference type="PANTHER" id="PTHR43098:SF3">
    <property type="entry name" value="L-ORNITHINE N(5)-MONOOXYGENASE-RELATED"/>
    <property type="match status" value="1"/>
</dbReference>
<keyword evidence="3" id="KW-0285">Flavoprotein</keyword>
<evidence type="ECO:0000256" key="5">
    <source>
        <dbReference type="ARBA" id="ARBA00022857"/>
    </source>
</evidence>
<dbReference type="EMBL" id="NPIC01000014">
    <property type="protein sequence ID" value="RDL30701.1"/>
    <property type="molecule type" value="Genomic_DNA"/>
</dbReference>
<comment type="similarity">
    <text evidence="2">Belongs to the FAD-binding monooxygenase family.</text>
</comment>
<dbReference type="OrthoDB" id="66881at2759"/>
<keyword evidence="9" id="KW-1185">Reference proteome</keyword>
<evidence type="ECO:0000256" key="2">
    <source>
        <dbReference type="ARBA" id="ARBA00010139"/>
    </source>
</evidence>
<evidence type="ECO:0008006" key="10">
    <source>
        <dbReference type="Google" id="ProtNLM"/>
    </source>
</evidence>
<evidence type="ECO:0000313" key="9">
    <source>
        <dbReference type="Proteomes" id="UP000254866"/>
    </source>
</evidence>
<proteinExistence type="inferred from homology"/>
<evidence type="ECO:0000256" key="4">
    <source>
        <dbReference type="ARBA" id="ARBA00022827"/>
    </source>
</evidence>
<gene>
    <name evidence="8" type="ORF">BP5553_10046</name>
</gene>
<dbReference type="SUPFAM" id="SSF51905">
    <property type="entry name" value="FAD/NAD(P)-binding domain"/>
    <property type="match status" value="3"/>
</dbReference>
<dbReference type="InterPro" id="IPR036188">
    <property type="entry name" value="FAD/NAD-bd_sf"/>
</dbReference>
<evidence type="ECO:0000256" key="3">
    <source>
        <dbReference type="ARBA" id="ARBA00022630"/>
    </source>
</evidence>
<keyword evidence="7" id="KW-0503">Monooxygenase</keyword>
<dbReference type="InterPro" id="IPR020946">
    <property type="entry name" value="Flavin_mOase-like"/>
</dbReference>
<evidence type="ECO:0000256" key="1">
    <source>
        <dbReference type="ARBA" id="ARBA00001974"/>
    </source>
</evidence>
<comment type="caution">
    <text evidence="8">The sequence shown here is derived from an EMBL/GenBank/DDBJ whole genome shotgun (WGS) entry which is preliminary data.</text>
</comment>
<dbReference type="PANTHER" id="PTHR43098">
    <property type="entry name" value="L-ORNITHINE N(5)-MONOOXYGENASE-RELATED"/>
    <property type="match status" value="1"/>
</dbReference>
<dbReference type="GO" id="GO:0050660">
    <property type="term" value="F:flavin adenine dinucleotide binding"/>
    <property type="evidence" value="ECO:0007669"/>
    <property type="project" value="InterPro"/>
</dbReference>
<evidence type="ECO:0000256" key="6">
    <source>
        <dbReference type="ARBA" id="ARBA00023002"/>
    </source>
</evidence>
<keyword evidence="6" id="KW-0560">Oxidoreductase</keyword>
<reference evidence="8 9" key="1">
    <citation type="journal article" date="2018" name="IMA Fungus">
        <title>IMA Genome-F 9: Draft genome sequence of Annulohypoxylon stygium, Aspergillus mulundensis, Berkeleyomyces basicola (syn. Thielaviopsis basicola), Ceratocystis smalleyi, two Cercospora beticola strains, Coleophoma cylindrospora, Fusarium fracticaudum, Phialophora cf. hyalina, and Morchella septimelata.</title>
        <authorList>
            <person name="Wingfield B.D."/>
            <person name="Bills G.F."/>
            <person name="Dong Y."/>
            <person name="Huang W."/>
            <person name="Nel W.J."/>
            <person name="Swalarsk-Parry B.S."/>
            <person name="Vaghefi N."/>
            <person name="Wilken P.M."/>
            <person name="An Z."/>
            <person name="de Beer Z.W."/>
            <person name="De Vos L."/>
            <person name="Chen L."/>
            <person name="Duong T.A."/>
            <person name="Gao Y."/>
            <person name="Hammerbacher A."/>
            <person name="Kikkert J.R."/>
            <person name="Li Y."/>
            <person name="Li H."/>
            <person name="Li K."/>
            <person name="Li Q."/>
            <person name="Liu X."/>
            <person name="Ma X."/>
            <person name="Naidoo K."/>
            <person name="Pethybridge S.J."/>
            <person name="Sun J."/>
            <person name="Steenkamp E.T."/>
            <person name="van der Nest M.A."/>
            <person name="van Wyk S."/>
            <person name="Wingfield M.J."/>
            <person name="Xiong C."/>
            <person name="Yue Q."/>
            <person name="Zhang X."/>
        </authorList>
    </citation>
    <scope>NUCLEOTIDE SEQUENCE [LARGE SCALE GENOMIC DNA]</scope>
    <source>
        <strain evidence="8 9">BP 5553</strain>
    </source>
</reference>
<dbReference type="STRING" id="2656787.A0A370TA95"/>
<dbReference type="RefSeq" id="XP_031865077.1">
    <property type="nucleotide sequence ID" value="XM_032018669.1"/>
</dbReference>